<keyword evidence="7" id="KW-0436">Ligase</keyword>
<accession>A0A1H8S242</accession>
<evidence type="ECO:0000259" key="6">
    <source>
        <dbReference type="Pfam" id="PF04932"/>
    </source>
</evidence>
<dbReference type="RefSeq" id="WP_091744539.1">
    <property type="nucleotide sequence ID" value="NZ_FODY01000004.1"/>
</dbReference>
<dbReference type="InterPro" id="IPR007016">
    <property type="entry name" value="O-antigen_ligase-rel_domated"/>
</dbReference>
<feature type="transmembrane region" description="Helical" evidence="5">
    <location>
        <begin position="195"/>
        <end position="211"/>
    </location>
</feature>
<evidence type="ECO:0000256" key="5">
    <source>
        <dbReference type="SAM" id="Phobius"/>
    </source>
</evidence>
<evidence type="ECO:0000256" key="1">
    <source>
        <dbReference type="ARBA" id="ARBA00004141"/>
    </source>
</evidence>
<dbReference type="OrthoDB" id="9806320at2"/>
<sequence>MKITTIDNAAYYLLLFYALFSSTFKEIGAGFLYIAALCAIIRHVKQPLLFTVDPKLKRAIILFFLTGFLSIPFSVQPFNGIGELVTLLLRMVLPFVLVIGFVKERRQLFNILIAMVISLFIADVCAMWQGIHGNYRALAFSEHPMTLAGYLLQMIPLILVFFVEDREVSKRWRIVFGMALIFSTVALIYNGTRGAWIAVILTLLFYGFLNIKKKPKILLGMFTLFVIIGIIAFHSPSLKHRIDTIDDDKFQSNAERLLIWHSAWNMFLDHPITGVGLGNYEKAYKEQYISPNAKEPKLSHAHNNFLQVLADRGIVGFLGFTYLFGYILFYAHTCYSKRKDLWGLAIFLVTISLLLQGFTEYNAGNSAVTRMYWFLLGLSCSGINLDFLAKKDELSK</sequence>
<dbReference type="PANTHER" id="PTHR37422">
    <property type="entry name" value="TEICHURONIC ACID BIOSYNTHESIS PROTEIN TUAE"/>
    <property type="match status" value="1"/>
</dbReference>
<feature type="transmembrane region" description="Helical" evidence="5">
    <location>
        <begin position="109"/>
        <end position="131"/>
    </location>
</feature>
<feature type="transmembrane region" description="Helical" evidence="5">
    <location>
        <begin position="371"/>
        <end position="389"/>
    </location>
</feature>
<gene>
    <name evidence="7" type="ORF">SAMN04490178_104164</name>
</gene>
<protein>
    <submittedName>
        <fullName evidence="7">O-antigen ligase</fullName>
    </submittedName>
</protein>
<proteinExistence type="predicted"/>
<organism evidence="7 8">
    <name type="scientific">Propionispora vibrioides</name>
    <dbReference type="NCBI Taxonomy" id="112903"/>
    <lineage>
        <taxon>Bacteria</taxon>
        <taxon>Bacillati</taxon>
        <taxon>Bacillota</taxon>
        <taxon>Negativicutes</taxon>
        <taxon>Selenomonadales</taxon>
        <taxon>Sporomusaceae</taxon>
        <taxon>Propionispora</taxon>
    </lineage>
</organism>
<feature type="transmembrane region" description="Helical" evidence="5">
    <location>
        <begin position="172"/>
        <end position="189"/>
    </location>
</feature>
<feature type="transmembrane region" description="Helical" evidence="5">
    <location>
        <begin position="12"/>
        <end position="38"/>
    </location>
</feature>
<evidence type="ECO:0000313" key="7">
    <source>
        <dbReference type="EMBL" id="SEO72662.1"/>
    </source>
</evidence>
<evidence type="ECO:0000256" key="3">
    <source>
        <dbReference type="ARBA" id="ARBA00022989"/>
    </source>
</evidence>
<dbReference type="AlphaFoldDB" id="A0A1H8S242"/>
<evidence type="ECO:0000313" key="8">
    <source>
        <dbReference type="Proteomes" id="UP000198847"/>
    </source>
</evidence>
<feature type="transmembrane region" description="Helical" evidence="5">
    <location>
        <begin position="143"/>
        <end position="163"/>
    </location>
</feature>
<feature type="transmembrane region" description="Helical" evidence="5">
    <location>
        <begin position="341"/>
        <end position="359"/>
    </location>
</feature>
<evidence type="ECO:0000256" key="4">
    <source>
        <dbReference type="ARBA" id="ARBA00023136"/>
    </source>
</evidence>
<feature type="transmembrane region" description="Helical" evidence="5">
    <location>
        <begin position="218"/>
        <end position="235"/>
    </location>
</feature>
<reference evidence="7 8" key="1">
    <citation type="submission" date="2016-10" db="EMBL/GenBank/DDBJ databases">
        <authorList>
            <person name="de Groot N.N."/>
        </authorList>
    </citation>
    <scope>NUCLEOTIDE SEQUENCE [LARGE SCALE GENOMIC DNA]</scope>
    <source>
        <strain evidence="7 8">DSM 13305</strain>
    </source>
</reference>
<dbReference type="InterPro" id="IPR051533">
    <property type="entry name" value="WaaL-like"/>
</dbReference>
<feature type="transmembrane region" description="Helical" evidence="5">
    <location>
        <begin position="313"/>
        <end position="329"/>
    </location>
</feature>
<dbReference type="Pfam" id="PF04932">
    <property type="entry name" value="Wzy_C"/>
    <property type="match status" value="1"/>
</dbReference>
<evidence type="ECO:0000256" key="2">
    <source>
        <dbReference type="ARBA" id="ARBA00022692"/>
    </source>
</evidence>
<dbReference type="GO" id="GO:0016874">
    <property type="term" value="F:ligase activity"/>
    <property type="evidence" value="ECO:0007669"/>
    <property type="project" value="UniProtKB-KW"/>
</dbReference>
<dbReference type="STRING" id="112903.SAMN04490178_104164"/>
<keyword evidence="4 5" id="KW-0472">Membrane</keyword>
<dbReference type="PANTHER" id="PTHR37422:SF13">
    <property type="entry name" value="LIPOPOLYSACCHARIDE BIOSYNTHESIS PROTEIN PA4999-RELATED"/>
    <property type="match status" value="1"/>
</dbReference>
<keyword evidence="8" id="KW-1185">Reference proteome</keyword>
<dbReference type="EMBL" id="FODY01000004">
    <property type="protein sequence ID" value="SEO72662.1"/>
    <property type="molecule type" value="Genomic_DNA"/>
</dbReference>
<keyword evidence="3 5" id="KW-1133">Transmembrane helix</keyword>
<dbReference type="Proteomes" id="UP000198847">
    <property type="component" value="Unassembled WGS sequence"/>
</dbReference>
<feature type="transmembrane region" description="Helical" evidence="5">
    <location>
        <begin position="59"/>
        <end position="78"/>
    </location>
</feature>
<name>A0A1H8S242_9FIRM</name>
<dbReference type="GO" id="GO:0016020">
    <property type="term" value="C:membrane"/>
    <property type="evidence" value="ECO:0007669"/>
    <property type="project" value="UniProtKB-SubCell"/>
</dbReference>
<comment type="subcellular location">
    <subcellularLocation>
        <location evidence="1">Membrane</location>
        <topology evidence="1">Multi-pass membrane protein</topology>
    </subcellularLocation>
</comment>
<feature type="transmembrane region" description="Helical" evidence="5">
    <location>
        <begin position="84"/>
        <end position="102"/>
    </location>
</feature>
<feature type="domain" description="O-antigen ligase-related" evidence="6">
    <location>
        <begin position="179"/>
        <end position="320"/>
    </location>
</feature>
<keyword evidence="2 5" id="KW-0812">Transmembrane</keyword>